<evidence type="ECO:0000256" key="9">
    <source>
        <dbReference type="SAM" id="Phobius"/>
    </source>
</evidence>
<keyword evidence="12" id="KW-1185">Reference proteome</keyword>
<keyword evidence="6 7" id="KW-0067">ATP-binding</keyword>
<evidence type="ECO:0000259" key="10">
    <source>
        <dbReference type="PROSITE" id="PS50011"/>
    </source>
</evidence>
<keyword evidence="2 11" id="KW-0723">Serine/threonine-protein kinase</keyword>
<evidence type="ECO:0000256" key="8">
    <source>
        <dbReference type="SAM" id="MobiDB-lite"/>
    </source>
</evidence>
<keyword evidence="3" id="KW-0808">Transferase</keyword>
<dbReference type="PROSITE" id="PS00107">
    <property type="entry name" value="PROTEIN_KINASE_ATP"/>
    <property type="match status" value="1"/>
</dbReference>
<dbReference type="Gene3D" id="1.10.510.10">
    <property type="entry name" value="Transferase(Phosphotransferase) domain 1"/>
    <property type="match status" value="1"/>
</dbReference>
<dbReference type="InterPro" id="IPR000719">
    <property type="entry name" value="Prot_kinase_dom"/>
</dbReference>
<name>A0ABT1LZ40_9MYCO</name>
<feature type="region of interest" description="Disordered" evidence="8">
    <location>
        <begin position="268"/>
        <end position="301"/>
    </location>
</feature>
<sequence>MQGTMLLDSRYEVGGLLGRGGMADVWDGWDHATGSPVAIKMLHPQFADRADIVRRFYAEAAAAAAIGHPNIVNVYASGDQNGTPFIVMERLSGGTLAEEIERGPIPQDRVRAILDGILAALSATHARGILHRDIKPGNLLAAGNGYKLADFGLAKTSVATQTVVGEVFGTFAYLSPQRLTGVQASVDDDLFALGVIGYEALAGHHPFGPTEDLAAITHAILLRDAPPLRFFAPDADPALIATIERAMARDQRARFASADDMRAALHGQAPPVPAVCPRPTLRPPARPYPPAPVATPAPHRSTSAWPKVAAAVAVLIAIALAGLVFVLSTPAADPALKPISTVAPVAPPPNGAWSSPEPGNAAKEPVETSAPKEIGPEEPRG</sequence>
<gene>
    <name evidence="11" type="ORF">NM203_06675</name>
</gene>
<reference evidence="11 12" key="1">
    <citation type="submission" date="2022-06" db="EMBL/GenBank/DDBJ databases">
        <title>Mycolicibacterium sp. CAU 1645 isolated from seawater.</title>
        <authorList>
            <person name="Kim W."/>
        </authorList>
    </citation>
    <scope>NUCLEOTIDE SEQUENCE [LARGE SCALE GENOMIC DNA]</scope>
    <source>
        <strain evidence="11 12">CAU 1645</strain>
    </source>
</reference>
<dbReference type="PANTHER" id="PTHR43289">
    <property type="entry name" value="MITOGEN-ACTIVATED PROTEIN KINASE KINASE KINASE 20-RELATED"/>
    <property type="match status" value="1"/>
</dbReference>
<evidence type="ECO:0000256" key="3">
    <source>
        <dbReference type="ARBA" id="ARBA00022679"/>
    </source>
</evidence>
<keyword evidence="9" id="KW-0812">Transmembrane</keyword>
<feature type="compositionally biased region" description="Pro residues" evidence="8">
    <location>
        <begin position="270"/>
        <end position="295"/>
    </location>
</feature>
<dbReference type="Pfam" id="PF00069">
    <property type="entry name" value="Pkinase"/>
    <property type="match status" value="1"/>
</dbReference>
<evidence type="ECO:0000256" key="7">
    <source>
        <dbReference type="PROSITE-ProRule" id="PRU10141"/>
    </source>
</evidence>
<organism evidence="11 12">
    <name type="scientific">Mycolicibacterium arenosum</name>
    <dbReference type="NCBI Taxonomy" id="2952157"/>
    <lineage>
        <taxon>Bacteria</taxon>
        <taxon>Bacillati</taxon>
        <taxon>Actinomycetota</taxon>
        <taxon>Actinomycetes</taxon>
        <taxon>Mycobacteriales</taxon>
        <taxon>Mycobacteriaceae</taxon>
        <taxon>Mycolicibacterium</taxon>
    </lineage>
</organism>
<dbReference type="SUPFAM" id="SSF56112">
    <property type="entry name" value="Protein kinase-like (PK-like)"/>
    <property type="match status" value="1"/>
</dbReference>
<feature type="binding site" evidence="7">
    <location>
        <position position="40"/>
    </location>
    <ligand>
        <name>ATP</name>
        <dbReference type="ChEBI" id="CHEBI:30616"/>
    </ligand>
</feature>
<dbReference type="PROSITE" id="PS50011">
    <property type="entry name" value="PROTEIN_KINASE_DOM"/>
    <property type="match status" value="1"/>
</dbReference>
<dbReference type="InterPro" id="IPR011009">
    <property type="entry name" value="Kinase-like_dom_sf"/>
</dbReference>
<dbReference type="GO" id="GO:0004674">
    <property type="term" value="F:protein serine/threonine kinase activity"/>
    <property type="evidence" value="ECO:0007669"/>
    <property type="project" value="UniProtKB-KW"/>
</dbReference>
<dbReference type="EC" id="2.7.11.1" evidence="1"/>
<evidence type="ECO:0000313" key="12">
    <source>
        <dbReference type="Proteomes" id="UP001651690"/>
    </source>
</evidence>
<evidence type="ECO:0000256" key="4">
    <source>
        <dbReference type="ARBA" id="ARBA00022741"/>
    </source>
</evidence>
<evidence type="ECO:0000256" key="6">
    <source>
        <dbReference type="ARBA" id="ARBA00022840"/>
    </source>
</evidence>
<dbReference type="SMART" id="SM00220">
    <property type="entry name" value="S_TKc"/>
    <property type="match status" value="1"/>
</dbReference>
<dbReference type="RefSeq" id="WP_255058966.1">
    <property type="nucleotide sequence ID" value="NZ_JANDBD010000002.1"/>
</dbReference>
<dbReference type="Gene3D" id="3.30.200.20">
    <property type="entry name" value="Phosphorylase Kinase, domain 1"/>
    <property type="match status" value="1"/>
</dbReference>
<dbReference type="PANTHER" id="PTHR43289:SF6">
    <property type="entry name" value="SERINE_THREONINE-PROTEIN KINASE NEKL-3"/>
    <property type="match status" value="1"/>
</dbReference>
<feature type="domain" description="Protein kinase" evidence="10">
    <location>
        <begin position="11"/>
        <end position="269"/>
    </location>
</feature>
<keyword evidence="4 7" id="KW-0547">Nucleotide-binding</keyword>
<keyword evidence="9" id="KW-0472">Membrane</keyword>
<dbReference type="Proteomes" id="UP001651690">
    <property type="component" value="Unassembled WGS sequence"/>
</dbReference>
<evidence type="ECO:0000313" key="11">
    <source>
        <dbReference type="EMBL" id="MCP9271865.1"/>
    </source>
</evidence>
<dbReference type="EMBL" id="JANDBD010000002">
    <property type="protein sequence ID" value="MCP9271865.1"/>
    <property type="molecule type" value="Genomic_DNA"/>
</dbReference>
<keyword evidence="9" id="KW-1133">Transmembrane helix</keyword>
<comment type="caution">
    <text evidence="11">The sequence shown here is derived from an EMBL/GenBank/DDBJ whole genome shotgun (WGS) entry which is preliminary data.</text>
</comment>
<protein>
    <recommendedName>
        <fullName evidence="1">non-specific serine/threonine protein kinase</fullName>
        <ecNumber evidence="1">2.7.11.1</ecNumber>
    </recommendedName>
</protein>
<feature type="region of interest" description="Disordered" evidence="8">
    <location>
        <begin position="339"/>
        <end position="381"/>
    </location>
</feature>
<dbReference type="InterPro" id="IPR017441">
    <property type="entry name" value="Protein_kinase_ATP_BS"/>
</dbReference>
<evidence type="ECO:0000256" key="5">
    <source>
        <dbReference type="ARBA" id="ARBA00022777"/>
    </source>
</evidence>
<evidence type="ECO:0000256" key="1">
    <source>
        <dbReference type="ARBA" id="ARBA00012513"/>
    </source>
</evidence>
<feature type="transmembrane region" description="Helical" evidence="9">
    <location>
        <begin position="308"/>
        <end position="327"/>
    </location>
</feature>
<keyword evidence="5 11" id="KW-0418">Kinase</keyword>
<dbReference type="CDD" id="cd14014">
    <property type="entry name" value="STKc_PknB_like"/>
    <property type="match status" value="1"/>
</dbReference>
<accession>A0ABT1LZ40</accession>
<proteinExistence type="predicted"/>
<evidence type="ECO:0000256" key="2">
    <source>
        <dbReference type="ARBA" id="ARBA00022527"/>
    </source>
</evidence>